<feature type="compositionally biased region" description="Polar residues" evidence="1">
    <location>
        <begin position="661"/>
        <end position="672"/>
    </location>
</feature>
<dbReference type="SUPFAM" id="SSF52540">
    <property type="entry name" value="P-loop containing nucleoside triphosphate hydrolases"/>
    <property type="match status" value="1"/>
</dbReference>
<evidence type="ECO:0000259" key="2">
    <source>
        <dbReference type="Pfam" id="PF05729"/>
    </source>
</evidence>
<feature type="domain" description="NACHT N-terminal Helical" evidence="3">
    <location>
        <begin position="37"/>
        <end position="277"/>
    </location>
</feature>
<dbReference type="InterPro" id="IPR007111">
    <property type="entry name" value="NACHT_NTPase"/>
</dbReference>
<dbReference type="Pfam" id="PF00805">
    <property type="entry name" value="Pentapeptide"/>
    <property type="match status" value="1"/>
</dbReference>
<feature type="region of interest" description="Disordered" evidence="1">
    <location>
        <begin position="1078"/>
        <end position="1110"/>
    </location>
</feature>
<evidence type="ECO:0000256" key="1">
    <source>
        <dbReference type="SAM" id="MobiDB-lite"/>
    </source>
</evidence>
<dbReference type="RefSeq" id="WP_265265553.1">
    <property type="nucleotide sequence ID" value="NZ_JAIHOM010000084.1"/>
</dbReference>
<reference evidence="4 5" key="1">
    <citation type="submission" date="2021-08" db="EMBL/GenBank/DDBJ databases">
        <title>Draft genome sequence of Spirulina subsalsa with high tolerance to salinity and hype-accumulation of phycocyanin.</title>
        <authorList>
            <person name="Pei H."/>
            <person name="Jiang L."/>
        </authorList>
    </citation>
    <scope>NUCLEOTIDE SEQUENCE [LARGE SCALE GENOMIC DNA]</scope>
    <source>
        <strain evidence="4 5">FACHB-351</strain>
    </source>
</reference>
<dbReference type="Proteomes" id="UP001526426">
    <property type="component" value="Unassembled WGS sequence"/>
</dbReference>
<accession>A0ABT3L861</accession>
<evidence type="ECO:0000313" key="4">
    <source>
        <dbReference type="EMBL" id="MCW6037691.1"/>
    </source>
</evidence>
<comment type="caution">
    <text evidence="4">The sequence shown here is derived from an EMBL/GenBank/DDBJ whole genome shotgun (WGS) entry which is preliminary data.</text>
</comment>
<dbReference type="InterPro" id="IPR001646">
    <property type="entry name" value="5peptide_repeat"/>
</dbReference>
<sequence>MSLSIRQWLIERKIELEQLQTLGAEVSGVAFRLAQDMEVKSLTPFDVCSLADVLESPLVASRQVAKPIAQLTTALLRLLSRKKPLKRAEGTWLTFQIAYLKALETVLDQELELRRPWINRAMVPVGEMVQEGIVDARLHGFLRTLRPGKLSDSQAEQALNLVGESLLVQQMNNLALAWLVANGAEETEAGLLMQRLVNGLPGHLLEVIVDNALPLAQLQKFVRLGGLTARSTTLTEGTSGTVTEIENDYVIDLGREHYRAQLLKTLGEPIFGETFSLQDIYVPPRGVPISDANIRPMPNHESNPHPPTNTDVDQSIDVETWAAQQLDDWTSISVIEGEAGFGKTSFCQMWAAHIARKVYPTWMPIWIRLRDAHLGQNLEETLDSAFPLGRFSDADGWLSHNSPPSLLILDGLDELPRSPYKLRHIRAFLDQVMQFHAQQLSRKKAHRHKIVITCRQGMFEGVIRTYRVGSIFPLQTQMKQIRLQPMDQDSLRQWFKQWGKLQSKNISYRYFTFLKEEGLFTRKRHLLVADLVHQPLMLYLLGILHRDGLVDRSLFQLESPQARYEIYERMTRWLLGEHQGYSHLPEMVKEGMAHASRSTEAIANLLAGQAPQEPRRFMQEIALQVFQTGSWVLKTLPQDNLSPTERTTHSPESTPTPSPENLQTSSPTSEQLNPWQQHFNRQIRTAALFFSVPSPVLCSSVSTLQVTQKNGLEQLTFSHPNLGSYLAATEISKQLQLLTQQAHDRYGDMSFILASDWAVAQHLYSFLGYGFLSVEMEEFLMEHLQRAEERNPHQFSFPLLFKRLYKFYRSYCQGRWFDEGLTHQAHAQLQQLKNPLNALQVDGAVGLNVFLLLCGISQRANIPFYPCGDPNQPQDFDADRFLILMSRTTVLSPTSFFVRARHSLHHLQLPGACLSRAMLPNANLEGTNLAIAELSRANLVGANLTGVNLSWATLASANLVNSNLNQANLEGADLSRANLLGVNLSSANLHNACLFEAKLDPNNEQKARSSGAFFTWEEFQDYSQSLAPKMQLGDLVDSDFFDGEIQIEIAEGEPFMPDAWYTSQDVYSPDLEVYTPAASSDNETIAAPPSNDATLPAPLGRPPVSSDDETWAASMIDQANPDDDATLADVEWNP</sequence>
<dbReference type="Pfam" id="PF05729">
    <property type="entry name" value="NACHT"/>
    <property type="match status" value="1"/>
</dbReference>
<evidence type="ECO:0000313" key="5">
    <source>
        <dbReference type="Proteomes" id="UP001526426"/>
    </source>
</evidence>
<dbReference type="PANTHER" id="PTHR14136:SF17">
    <property type="entry name" value="BTB_POZ DOMAIN-CONTAINING PROTEIN KCTD9"/>
    <property type="match status" value="1"/>
</dbReference>
<dbReference type="InterPro" id="IPR027417">
    <property type="entry name" value="P-loop_NTPase"/>
</dbReference>
<dbReference type="Gene3D" id="2.160.20.80">
    <property type="entry name" value="E3 ubiquitin-protein ligase SopA"/>
    <property type="match status" value="1"/>
</dbReference>
<evidence type="ECO:0000259" key="3">
    <source>
        <dbReference type="Pfam" id="PF22735"/>
    </source>
</evidence>
<gene>
    <name evidence="4" type="ORF">K4A83_15625</name>
</gene>
<dbReference type="PANTHER" id="PTHR14136">
    <property type="entry name" value="BTB_POZ DOMAIN-CONTAINING PROTEIN KCTD9"/>
    <property type="match status" value="1"/>
</dbReference>
<dbReference type="EMBL" id="JAIHOM010000084">
    <property type="protein sequence ID" value="MCW6037691.1"/>
    <property type="molecule type" value="Genomic_DNA"/>
</dbReference>
<feature type="region of interest" description="Disordered" evidence="1">
    <location>
        <begin position="639"/>
        <end position="672"/>
    </location>
</feature>
<proteinExistence type="predicted"/>
<protein>
    <submittedName>
        <fullName evidence="4">Pentapeptide repeat-containing protein</fullName>
    </submittedName>
</protein>
<keyword evidence="5" id="KW-1185">Reference proteome</keyword>
<feature type="domain" description="NACHT" evidence="2">
    <location>
        <begin position="332"/>
        <end position="498"/>
    </location>
</feature>
<dbReference type="InterPro" id="IPR051082">
    <property type="entry name" value="Pentapeptide-BTB/POZ_domain"/>
</dbReference>
<name>A0ABT3L861_9CYAN</name>
<organism evidence="4 5">
    <name type="scientific">Spirulina subsalsa FACHB-351</name>
    <dbReference type="NCBI Taxonomy" id="234711"/>
    <lineage>
        <taxon>Bacteria</taxon>
        <taxon>Bacillati</taxon>
        <taxon>Cyanobacteriota</taxon>
        <taxon>Cyanophyceae</taxon>
        <taxon>Spirulinales</taxon>
        <taxon>Spirulinaceae</taxon>
        <taxon>Spirulina</taxon>
    </lineage>
</organism>
<dbReference type="Gene3D" id="3.40.50.300">
    <property type="entry name" value="P-loop containing nucleotide triphosphate hydrolases"/>
    <property type="match status" value="1"/>
</dbReference>
<dbReference type="SUPFAM" id="SSF141571">
    <property type="entry name" value="Pentapeptide repeat-like"/>
    <property type="match status" value="1"/>
</dbReference>
<dbReference type="InterPro" id="IPR054568">
    <property type="entry name" value="NNH3"/>
</dbReference>
<feature type="compositionally biased region" description="Low complexity" evidence="1">
    <location>
        <begin position="642"/>
        <end position="655"/>
    </location>
</feature>
<dbReference type="Pfam" id="PF22735">
    <property type="entry name" value="NNH3"/>
    <property type="match status" value="1"/>
</dbReference>